<evidence type="ECO:0000313" key="1">
    <source>
        <dbReference type="EMBL" id="OBR15371.1"/>
    </source>
</evidence>
<organism evidence="1 2">
    <name type="scientific">Colletotrichum higginsianum (strain IMI 349063)</name>
    <name type="common">Crucifer anthracnose fungus</name>
    <dbReference type="NCBI Taxonomy" id="759273"/>
    <lineage>
        <taxon>Eukaryota</taxon>
        <taxon>Fungi</taxon>
        <taxon>Dikarya</taxon>
        <taxon>Ascomycota</taxon>
        <taxon>Pezizomycotina</taxon>
        <taxon>Sordariomycetes</taxon>
        <taxon>Hypocreomycetidae</taxon>
        <taxon>Glomerellales</taxon>
        <taxon>Glomerellaceae</taxon>
        <taxon>Colletotrichum</taxon>
        <taxon>Colletotrichum destructivum species complex</taxon>
    </lineage>
</organism>
<gene>
    <name evidence="1" type="ORF">CH63R_00551</name>
</gene>
<reference evidence="2" key="1">
    <citation type="journal article" date="2017" name="BMC Genomics">
        <title>Gapless genome assembly of Colletotrichum higginsianum reveals chromosome structure and association of transposable elements with secondary metabolite gene clusters.</title>
        <authorList>
            <person name="Dallery J.-F."/>
            <person name="Lapalu N."/>
            <person name="Zampounis A."/>
            <person name="Pigne S."/>
            <person name="Luyten I."/>
            <person name="Amselem J."/>
            <person name="Wittenberg A.H.J."/>
            <person name="Zhou S."/>
            <person name="de Queiroz M.V."/>
            <person name="Robin G.P."/>
            <person name="Auger A."/>
            <person name="Hainaut M."/>
            <person name="Henrissat B."/>
            <person name="Kim K.-T."/>
            <person name="Lee Y.-H."/>
            <person name="Lespinet O."/>
            <person name="Schwartz D.C."/>
            <person name="Thon M.R."/>
            <person name="O'Connell R.J."/>
        </authorList>
    </citation>
    <scope>NUCLEOTIDE SEQUENCE [LARGE SCALE GENOMIC DNA]</scope>
    <source>
        <strain evidence="2">IMI 349063</strain>
    </source>
</reference>
<sequence length="224" mass="24627">MPSPRGCARVLGMDSATQTPWFPTPLMWKGWQSILRDKVADVIYLEIPHATAEGAATWTTEDIPACELSCVQFPACLDVRSVIAFKLPPPVFDSPVITVTTLRASNAFKTIRTDNPDVLQGQDTVGARLEEGHAHAGLQRSQLSQQQRAGVIVADLVPSQKLFEPIFESNSLVEPFMLLQGVRLLPLSLDDSRSWNDRIGTKTVLTPARVGKNVLVCRESKPQL</sequence>
<dbReference type="VEuPathDB" id="FungiDB:CH63R_00551"/>
<dbReference type="RefSeq" id="XP_018163888.1">
    <property type="nucleotide sequence ID" value="XM_018295526.1"/>
</dbReference>
<dbReference type="EMBL" id="LTAN01000001">
    <property type="protein sequence ID" value="OBR15371.1"/>
    <property type="molecule type" value="Genomic_DNA"/>
</dbReference>
<dbReference type="Proteomes" id="UP000092177">
    <property type="component" value="Chromosome 1"/>
</dbReference>
<dbReference type="GeneID" id="28859633"/>
<protein>
    <submittedName>
        <fullName evidence="1">Uncharacterized protein</fullName>
    </submittedName>
</protein>
<comment type="caution">
    <text evidence="1">The sequence shown here is derived from an EMBL/GenBank/DDBJ whole genome shotgun (WGS) entry which is preliminary data.</text>
</comment>
<dbReference type="AlphaFoldDB" id="A0A1B7YTK6"/>
<keyword evidence="2" id="KW-1185">Reference proteome</keyword>
<name>A0A1B7YTK6_COLHI</name>
<dbReference type="KEGG" id="chig:CH63R_00551"/>
<accession>A0A1B7YTK6</accession>
<evidence type="ECO:0000313" key="2">
    <source>
        <dbReference type="Proteomes" id="UP000092177"/>
    </source>
</evidence>
<proteinExistence type="predicted"/>